<dbReference type="Pfam" id="PF14100">
    <property type="entry name" value="DUF6807"/>
    <property type="match status" value="1"/>
</dbReference>
<dbReference type="Proteomes" id="UP000033121">
    <property type="component" value="Unassembled WGS sequence"/>
</dbReference>
<feature type="chain" id="PRO_5002430012" description="Methane oxygenase PmoA" evidence="1">
    <location>
        <begin position="38"/>
        <end position="331"/>
    </location>
</feature>
<evidence type="ECO:0008006" key="4">
    <source>
        <dbReference type="Google" id="ProtNLM"/>
    </source>
</evidence>
<evidence type="ECO:0000256" key="1">
    <source>
        <dbReference type="SAM" id="SignalP"/>
    </source>
</evidence>
<sequence length="331" mass="36485">MINNYQPISRRSCSGTTIQCLLTLLCATAIWATPCRAQDPVRFYHQGRTINVTISGRLFTNFLFPDTLPKPVLFPVIGADGAVVTRGFPLDPRPGDPTDHPHHIGIWLNFENVNGFDFWNNSYAIPADKKDHYGSISTDSVVRTADGKKGLLEYHANWKDPAGNTLLEETTSLTFSGSGGMRRIDRKTTLTAKQPVTFKDAKDGLLGFRVAKELQLPQGDYLNSEGQRGDSAWSKRARWCRLSAPLNGNVTSIVMLDHPSNPGYPAYWHARGYGLFAVNPLGASVFSNGKDNLNLALKTGEQVTFTYTILVVTGKEPMAADAIDRIARKLD</sequence>
<accession>A0A0E9N4Q7</accession>
<protein>
    <recommendedName>
        <fullName evidence="4">Methane oxygenase PmoA</fullName>
    </recommendedName>
</protein>
<dbReference type="STRING" id="1220578.FPE01S_03_06950"/>
<name>A0A0E9N4Q7_9BACT</name>
<keyword evidence="1" id="KW-0732">Signal</keyword>
<evidence type="ECO:0000313" key="2">
    <source>
        <dbReference type="EMBL" id="GAO44656.1"/>
    </source>
</evidence>
<dbReference type="InterPro" id="IPR029475">
    <property type="entry name" value="DUF6807"/>
</dbReference>
<gene>
    <name evidence="2" type="ORF">FPE01S_03_06950</name>
</gene>
<dbReference type="EMBL" id="BBWV01000003">
    <property type="protein sequence ID" value="GAO44656.1"/>
    <property type="molecule type" value="Genomic_DNA"/>
</dbReference>
<evidence type="ECO:0000313" key="3">
    <source>
        <dbReference type="Proteomes" id="UP000033121"/>
    </source>
</evidence>
<proteinExistence type="predicted"/>
<feature type="signal peptide" evidence="1">
    <location>
        <begin position="1"/>
        <end position="37"/>
    </location>
</feature>
<comment type="caution">
    <text evidence="2">The sequence shown here is derived from an EMBL/GenBank/DDBJ whole genome shotgun (WGS) entry which is preliminary data.</text>
</comment>
<keyword evidence="3" id="KW-1185">Reference proteome</keyword>
<dbReference type="RefSeq" id="WP_052956007.1">
    <property type="nucleotide sequence ID" value="NZ_BBWV01000003.1"/>
</dbReference>
<reference evidence="2 3" key="1">
    <citation type="submission" date="2015-04" db="EMBL/GenBank/DDBJ databases">
        <title>Whole genome shotgun sequence of Flavihumibacter petaseus NBRC 106054.</title>
        <authorList>
            <person name="Miyazawa S."/>
            <person name="Hosoyama A."/>
            <person name="Hashimoto M."/>
            <person name="Noguchi M."/>
            <person name="Tsuchikane K."/>
            <person name="Ohji S."/>
            <person name="Yamazoe A."/>
            <person name="Ichikawa N."/>
            <person name="Kimura A."/>
            <person name="Fujita N."/>
        </authorList>
    </citation>
    <scope>NUCLEOTIDE SEQUENCE [LARGE SCALE GENOMIC DNA]</scope>
    <source>
        <strain evidence="2 3">NBRC 106054</strain>
    </source>
</reference>
<organism evidence="2 3">
    <name type="scientific">Flavihumibacter petaseus NBRC 106054</name>
    <dbReference type="NCBI Taxonomy" id="1220578"/>
    <lineage>
        <taxon>Bacteria</taxon>
        <taxon>Pseudomonadati</taxon>
        <taxon>Bacteroidota</taxon>
        <taxon>Chitinophagia</taxon>
        <taxon>Chitinophagales</taxon>
        <taxon>Chitinophagaceae</taxon>
        <taxon>Flavihumibacter</taxon>
    </lineage>
</organism>
<dbReference type="AlphaFoldDB" id="A0A0E9N4Q7"/>